<gene>
    <name evidence="3" type="ORF">M9Y10_019218</name>
</gene>
<evidence type="ECO:0000313" key="3">
    <source>
        <dbReference type="EMBL" id="KAK8848162.1"/>
    </source>
</evidence>
<organism evidence="3 4">
    <name type="scientific">Tritrichomonas musculus</name>
    <dbReference type="NCBI Taxonomy" id="1915356"/>
    <lineage>
        <taxon>Eukaryota</taxon>
        <taxon>Metamonada</taxon>
        <taxon>Parabasalia</taxon>
        <taxon>Tritrichomonadida</taxon>
        <taxon>Tritrichomonadidae</taxon>
        <taxon>Tritrichomonas</taxon>
    </lineage>
</organism>
<dbReference type="InterPro" id="IPR036770">
    <property type="entry name" value="Ankyrin_rpt-contain_sf"/>
</dbReference>
<dbReference type="PROSITE" id="PS50088">
    <property type="entry name" value="ANK_REPEAT"/>
    <property type="match status" value="1"/>
</dbReference>
<feature type="compositionally biased region" description="Polar residues" evidence="2">
    <location>
        <begin position="742"/>
        <end position="759"/>
    </location>
</feature>
<feature type="region of interest" description="Disordered" evidence="2">
    <location>
        <begin position="799"/>
        <end position="1072"/>
    </location>
</feature>
<dbReference type="Gene3D" id="1.25.40.20">
    <property type="entry name" value="Ankyrin repeat-containing domain"/>
    <property type="match status" value="2"/>
</dbReference>
<feature type="region of interest" description="Disordered" evidence="2">
    <location>
        <begin position="730"/>
        <end position="776"/>
    </location>
</feature>
<feature type="compositionally biased region" description="Low complexity" evidence="2">
    <location>
        <begin position="1021"/>
        <end position="1044"/>
    </location>
</feature>
<evidence type="ECO:0000256" key="2">
    <source>
        <dbReference type="SAM" id="MobiDB-lite"/>
    </source>
</evidence>
<feature type="compositionally biased region" description="Basic and acidic residues" evidence="2">
    <location>
        <begin position="760"/>
        <end position="775"/>
    </location>
</feature>
<feature type="region of interest" description="Disordered" evidence="2">
    <location>
        <begin position="476"/>
        <end position="537"/>
    </location>
</feature>
<dbReference type="SUPFAM" id="SSF48403">
    <property type="entry name" value="Ankyrin repeat"/>
    <property type="match status" value="1"/>
</dbReference>
<sequence length="1260" mass="145589">MLSTSFGPFPGVGSPDWFMKLNKASIRVNKEFSMSISPVVRKFVNTNQFNLTNSEFIDPNNFDSQLNVSIGNMSTNIYKNGEAPLYILDLHYDQTHPDIISRLFNGKEVIFTRENQDFLMYLAQTLKIKGLKRSLENFIKFGESQTVKNLQEIGRLISEFNEETFDDVYNFLLKYLQSDDENAVRQSYFVAFVIFNGCVARPAQMELFVKLAQKLDVINEFTAVCIYNYKNKQNLQESLFLLRYLYAIAQEEENQTIQNKSNPIPIEKKSLLFSDLCYTRKEHTDPKENESFNDNNSDNEDNDKGKKISMFQIFSQSFTPIQLSAFDLHKEYAAEGVNPDPIAKAIRKDDVSIFTGESKPNHVNFSTYCIRPSLYERSSIINNSNEEVDDGDPLLKRGIKYTGVPLVCYAAYFGSIECFKYLVDEINVEIPSNLTRYAVCGGNSEIISFCQKRMRSLHDEENNTIDSETLLDSLFGSPAKNQEENPNADTKDLENENKNPEEEENKNPEEEENKNPEEENKATEEENENEDHGSSEENNVCVFDSRCLELATIFQRFEAFKFLVEILQLPITDEVITIAIKHFSFEIFVYILSKPGFDLNALFLRSAKFSNEEAASLLSEFCDSYGLQEEDTCKTPLHYACEHGLAKVVKILIEKVKPNLKLKVKYEKEESQIQEEEEKTEANNQEEPQIEEEEEEGEFVQSQNEGQHEEEEGFPEVKTREVRFQEDQMEQHEFDQEVQRGLVSQTSSEYTIPTQNSNENENRDLHLDQEQHGELDQIIQQQQEFEHQIDDQIDQVEHQIDQVEQQEAIIDHQIEEQNEQIQQDEPQTLQEEPQTLQEEPQTLQDEPQTLQEEPQTLQEEPQTLQEEPQTLQEEPQTLQEEPQTLQEEPQTLQEEPQTLQEEPQTLQEEPEGEPQTLQEEPPELQGSQQIEQIDQQEEQIEQQIEQIDQQEEQINQQLQQQEEQIQQFEQQEAPQPFENQQEEEELANVQTREVQIPLDAPQIEEEEEEATEITIDELAEQQKQQQQEQQQEQPEPAAASQNENINERTEDEDEDENDPNHPLSANEEEEVNPIVDIDIQDENFLIKNNSLIEGNNELDELESHPEEEEQPLITFSPSTTDDDEEEFINNISEVVAPTASRVQITERNINLNASSQALSRSVIINPSLTIDFNAKDTYNVTPLQLACKEGWTDIVHMFTQLDLNDIEYDAVSDFEKTALQFAEEAGHADIVKLLGVVLAGKENAENEPEEEEVHIELIEQ</sequence>
<evidence type="ECO:0000313" key="4">
    <source>
        <dbReference type="Proteomes" id="UP001470230"/>
    </source>
</evidence>
<protein>
    <recommendedName>
        <fullName evidence="5">DUF3447 domain-containing protein</fullName>
    </recommendedName>
</protein>
<evidence type="ECO:0000256" key="1">
    <source>
        <dbReference type="PROSITE-ProRule" id="PRU00023"/>
    </source>
</evidence>
<dbReference type="Gene3D" id="6.10.250.1010">
    <property type="match status" value="1"/>
</dbReference>
<dbReference type="Pfam" id="PF12796">
    <property type="entry name" value="Ank_2"/>
    <property type="match status" value="1"/>
</dbReference>
<dbReference type="EMBL" id="JAPFFF010000027">
    <property type="protein sequence ID" value="KAK8848162.1"/>
    <property type="molecule type" value="Genomic_DNA"/>
</dbReference>
<reference evidence="3 4" key="1">
    <citation type="submission" date="2024-04" db="EMBL/GenBank/DDBJ databases">
        <title>Tritrichomonas musculus Genome.</title>
        <authorList>
            <person name="Alves-Ferreira E."/>
            <person name="Grigg M."/>
            <person name="Lorenzi H."/>
            <person name="Galac M."/>
        </authorList>
    </citation>
    <scope>NUCLEOTIDE SEQUENCE [LARGE SCALE GENOMIC DNA]</scope>
    <source>
        <strain evidence="3 4">EAF2021</strain>
    </source>
</reference>
<comment type="caution">
    <text evidence="3">The sequence shown here is derived from an EMBL/GenBank/DDBJ whole genome shotgun (WGS) entry which is preliminary data.</text>
</comment>
<feature type="compositionally biased region" description="Low complexity" evidence="2">
    <location>
        <begin position="819"/>
        <end position="933"/>
    </location>
</feature>
<dbReference type="PROSITE" id="PS50297">
    <property type="entry name" value="ANK_REP_REGION"/>
    <property type="match status" value="1"/>
</dbReference>
<feature type="compositionally biased region" description="Acidic residues" evidence="2">
    <location>
        <begin position="688"/>
        <end position="698"/>
    </location>
</feature>
<accession>A0ABR2HKL2</accession>
<feature type="compositionally biased region" description="Acidic residues" evidence="2">
    <location>
        <begin position="1002"/>
        <end position="1019"/>
    </location>
</feature>
<feature type="region of interest" description="Disordered" evidence="2">
    <location>
        <begin position="1100"/>
        <end position="1122"/>
    </location>
</feature>
<dbReference type="Proteomes" id="UP001470230">
    <property type="component" value="Unassembled WGS sequence"/>
</dbReference>
<feature type="region of interest" description="Disordered" evidence="2">
    <location>
        <begin position="667"/>
        <end position="717"/>
    </location>
</feature>
<proteinExistence type="predicted"/>
<name>A0ABR2HKL2_9EUKA</name>
<dbReference type="SMART" id="SM00248">
    <property type="entry name" value="ANK"/>
    <property type="match status" value="5"/>
</dbReference>
<feature type="compositionally biased region" description="Low complexity" evidence="2">
    <location>
        <begin position="941"/>
        <end position="979"/>
    </location>
</feature>
<dbReference type="InterPro" id="IPR002110">
    <property type="entry name" value="Ankyrin_rpt"/>
</dbReference>
<keyword evidence="1" id="KW-0040">ANK repeat</keyword>
<feature type="repeat" description="ANK" evidence="1">
    <location>
        <begin position="632"/>
        <end position="655"/>
    </location>
</feature>
<feature type="compositionally biased region" description="Basic and acidic residues" evidence="2">
    <location>
        <begin position="489"/>
        <end position="535"/>
    </location>
</feature>
<feature type="compositionally biased region" description="Acidic residues" evidence="2">
    <location>
        <begin position="1100"/>
        <end position="1110"/>
    </location>
</feature>
<dbReference type="PANTHER" id="PTHR24121">
    <property type="entry name" value="NO MECHANORECEPTOR POTENTIAL C, ISOFORM D-RELATED"/>
    <property type="match status" value="1"/>
</dbReference>
<keyword evidence="4" id="KW-1185">Reference proteome</keyword>
<evidence type="ECO:0008006" key="5">
    <source>
        <dbReference type="Google" id="ProtNLM"/>
    </source>
</evidence>
<dbReference type="PANTHER" id="PTHR24121:SF23">
    <property type="entry name" value="NO MECHANORECEPTOR POTENTIAL C, ISOFORM H"/>
    <property type="match status" value="1"/>
</dbReference>